<keyword evidence="2" id="KW-0732">Signal</keyword>
<feature type="transmembrane region" description="Helical" evidence="1">
    <location>
        <begin position="97"/>
        <end position="117"/>
    </location>
</feature>
<dbReference type="Proteomes" id="UP000651452">
    <property type="component" value="Unassembled WGS sequence"/>
</dbReference>
<evidence type="ECO:0000313" key="4">
    <source>
        <dbReference type="Proteomes" id="UP000651452"/>
    </source>
</evidence>
<keyword evidence="1" id="KW-1133">Transmembrane helix</keyword>
<protein>
    <recommendedName>
        <fullName evidence="5">Wax synthase domain-containing protein</fullName>
    </recommendedName>
</protein>
<keyword evidence="1" id="KW-0812">Transmembrane</keyword>
<proteinExistence type="predicted"/>
<feature type="transmembrane region" description="Helical" evidence="1">
    <location>
        <begin position="63"/>
        <end position="85"/>
    </location>
</feature>
<dbReference type="PANTHER" id="PTHR35043">
    <property type="entry name" value="TRANSCRIPTION FACTOR DOMAIN-CONTAINING PROTEIN"/>
    <property type="match status" value="1"/>
</dbReference>
<feature type="transmembrane region" description="Helical" evidence="1">
    <location>
        <begin position="351"/>
        <end position="369"/>
    </location>
</feature>
<feature type="chain" id="PRO_5034060425" description="Wax synthase domain-containing protein" evidence="2">
    <location>
        <begin position="27"/>
        <end position="467"/>
    </location>
</feature>
<evidence type="ECO:0008006" key="5">
    <source>
        <dbReference type="Google" id="ProtNLM"/>
    </source>
</evidence>
<organism evidence="3 4">
    <name type="scientific">Ascochyta lentis</name>
    <dbReference type="NCBI Taxonomy" id="205686"/>
    <lineage>
        <taxon>Eukaryota</taxon>
        <taxon>Fungi</taxon>
        <taxon>Dikarya</taxon>
        <taxon>Ascomycota</taxon>
        <taxon>Pezizomycotina</taxon>
        <taxon>Dothideomycetes</taxon>
        <taxon>Pleosporomycetidae</taxon>
        <taxon>Pleosporales</taxon>
        <taxon>Pleosporineae</taxon>
        <taxon>Didymellaceae</taxon>
        <taxon>Ascochyta</taxon>
    </lineage>
</organism>
<accession>A0A8H7JEY3</accession>
<keyword evidence="4" id="KW-1185">Reference proteome</keyword>
<keyword evidence="1" id="KW-0472">Membrane</keyword>
<evidence type="ECO:0000256" key="2">
    <source>
        <dbReference type="SAM" id="SignalP"/>
    </source>
</evidence>
<comment type="caution">
    <text evidence="3">The sequence shown here is derived from an EMBL/GenBank/DDBJ whole genome shotgun (WGS) entry which is preliminary data.</text>
</comment>
<reference evidence="3" key="2">
    <citation type="submission" date="2020-09" db="EMBL/GenBank/DDBJ databases">
        <title>Reference genome assembly for Australian Ascochyta lentis isolate Al4.</title>
        <authorList>
            <person name="Lee R.C."/>
            <person name="Farfan-Caceres L.M."/>
            <person name="Debler J.W."/>
            <person name="Williams A.H."/>
            <person name="Henares B.M."/>
        </authorList>
    </citation>
    <scope>NUCLEOTIDE SEQUENCE</scope>
    <source>
        <strain evidence="3">Al4</strain>
    </source>
</reference>
<sequence>MMNAPHAPLFSCFVFCVLLSRSLALAGPINACGFQSDGLARNASSARVTAWVEQPNYRGTFDILWICLVTICISTYTMLCLNVPAPKDTYLQLVGRRTLWMILGIMGPEFVLTYAAGQWSRAKWSVKAFKESGYHEWHMRQAFFADMGGFVFHAEDSDPFPLNATQLHWLVRHHYIDFPSVTKREIWDKSKQDTFTKVITAFQVSYLIIQCAARAAQRLTVTTLELNALAVVVCSLMTSYAWLHKPADVHSPVHIYSAKTLDEIKGNQDWDLTPLDFIDENGPGYSVNIQPFMKMPVIPAERPIQRIPNDRFPTNPYGIQEYLLCLATLLFSGIHVAGWNFDFPTTTERTLWRISSLLLFGITAAFWLFETIASWTRLGRWQTIWLYLFNRGELEKHRARLSRRGTLTVARKMTEIPVRWEFATITPLAIVYGVARLYLIGEAVAELRNVSASAYVNVEWTDFIPHV</sequence>
<dbReference type="AlphaFoldDB" id="A0A8H7JEY3"/>
<reference evidence="3" key="1">
    <citation type="submission" date="2018-12" db="EMBL/GenBank/DDBJ databases">
        <authorList>
            <person name="Syme R.A."/>
            <person name="Farfan-Caceres L."/>
            <person name="Lichtenzveig J."/>
        </authorList>
    </citation>
    <scope>NUCLEOTIDE SEQUENCE</scope>
    <source>
        <strain evidence="3">Al4</strain>
    </source>
</reference>
<name>A0A8H7JEY3_9PLEO</name>
<gene>
    <name evidence="3" type="ORF">EKO04_000980</name>
</gene>
<evidence type="ECO:0000256" key="1">
    <source>
        <dbReference type="SAM" id="Phobius"/>
    </source>
</evidence>
<dbReference type="EMBL" id="RZGK01000002">
    <property type="protein sequence ID" value="KAF9701862.1"/>
    <property type="molecule type" value="Genomic_DNA"/>
</dbReference>
<dbReference type="PANTHER" id="PTHR35043:SF8">
    <property type="entry name" value="DUF4220 DOMAIN-CONTAINING PROTEIN"/>
    <property type="match status" value="1"/>
</dbReference>
<feature type="transmembrane region" description="Helical" evidence="1">
    <location>
        <begin position="321"/>
        <end position="339"/>
    </location>
</feature>
<dbReference type="OrthoDB" id="9451547at2759"/>
<evidence type="ECO:0000313" key="3">
    <source>
        <dbReference type="EMBL" id="KAF9701862.1"/>
    </source>
</evidence>
<feature type="signal peptide" evidence="2">
    <location>
        <begin position="1"/>
        <end position="26"/>
    </location>
</feature>